<dbReference type="SUPFAM" id="SSF46894">
    <property type="entry name" value="C-terminal effector domain of the bipartite response regulators"/>
    <property type="match status" value="1"/>
</dbReference>
<gene>
    <name evidence="3" type="ORF">ACFSUT_46365</name>
</gene>
<reference evidence="4" key="1">
    <citation type="journal article" date="2019" name="Int. J. Syst. Evol. Microbiol.">
        <title>The Global Catalogue of Microorganisms (GCM) 10K type strain sequencing project: providing services to taxonomists for standard genome sequencing and annotation.</title>
        <authorList>
            <consortium name="The Broad Institute Genomics Platform"/>
            <consortium name="The Broad Institute Genome Sequencing Center for Infectious Disease"/>
            <person name="Wu L."/>
            <person name="Ma J."/>
        </authorList>
    </citation>
    <scope>NUCLEOTIDE SEQUENCE [LARGE SCALE GENOMIC DNA]</scope>
    <source>
        <strain evidence="4">CGMCC 4.7638</strain>
    </source>
</reference>
<feature type="region of interest" description="Disordered" evidence="1">
    <location>
        <begin position="1"/>
        <end position="28"/>
    </location>
</feature>
<dbReference type="Pfam" id="PF00196">
    <property type="entry name" value="GerE"/>
    <property type="match status" value="1"/>
</dbReference>
<evidence type="ECO:0000313" key="3">
    <source>
        <dbReference type="EMBL" id="MFD2487769.1"/>
    </source>
</evidence>
<evidence type="ECO:0000256" key="1">
    <source>
        <dbReference type="SAM" id="MobiDB-lite"/>
    </source>
</evidence>
<protein>
    <submittedName>
        <fullName evidence="3">Helix-turn-helix transcriptional regulator</fullName>
    </submittedName>
</protein>
<dbReference type="InterPro" id="IPR000792">
    <property type="entry name" value="Tscrpt_reg_LuxR_C"/>
</dbReference>
<dbReference type="SMART" id="SM00421">
    <property type="entry name" value="HTH_LUXR"/>
    <property type="match status" value="1"/>
</dbReference>
<dbReference type="RefSeq" id="WP_344264200.1">
    <property type="nucleotide sequence ID" value="NZ_BAAAHV010000001.1"/>
</dbReference>
<dbReference type="InterPro" id="IPR036388">
    <property type="entry name" value="WH-like_DNA-bd_sf"/>
</dbReference>
<comment type="caution">
    <text evidence="3">The sequence shown here is derived from an EMBL/GenBank/DDBJ whole genome shotgun (WGS) entry which is preliminary data.</text>
</comment>
<dbReference type="Gene3D" id="1.10.10.10">
    <property type="entry name" value="Winged helix-like DNA-binding domain superfamily/Winged helix DNA-binding domain"/>
    <property type="match status" value="1"/>
</dbReference>
<sequence length="108" mass="12001">MRRRQDSRAWQTSRRTDTGCGQHAWPHTDSDVPVPDCCLCPTARPTPTAPERRFRASAVIRHLSTGLAPKQVARLLDLSVHTVNDHLRSIYGKTGAHGRNELIAALNP</sequence>
<organism evidence="3 4">
    <name type="scientific">Amycolatopsis albidoflavus</name>
    <dbReference type="NCBI Taxonomy" id="102226"/>
    <lineage>
        <taxon>Bacteria</taxon>
        <taxon>Bacillati</taxon>
        <taxon>Actinomycetota</taxon>
        <taxon>Actinomycetes</taxon>
        <taxon>Pseudonocardiales</taxon>
        <taxon>Pseudonocardiaceae</taxon>
        <taxon>Amycolatopsis</taxon>
    </lineage>
</organism>
<evidence type="ECO:0000313" key="4">
    <source>
        <dbReference type="Proteomes" id="UP001597542"/>
    </source>
</evidence>
<accession>A0ABW5IFI2</accession>
<feature type="domain" description="HTH luxR-type" evidence="2">
    <location>
        <begin position="44"/>
        <end position="106"/>
    </location>
</feature>
<dbReference type="InterPro" id="IPR016032">
    <property type="entry name" value="Sig_transdc_resp-reg_C-effctor"/>
</dbReference>
<dbReference type="EMBL" id="JBHUKQ010000033">
    <property type="protein sequence ID" value="MFD2487769.1"/>
    <property type="molecule type" value="Genomic_DNA"/>
</dbReference>
<name>A0ABW5IFI2_9PSEU</name>
<keyword evidence="4" id="KW-1185">Reference proteome</keyword>
<proteinExistence type="predicted"/>
<dbReference type="Proteomes" id="UP001597542">
    <property type="component" value="Unassembled WGS sequence"/>
</dbReference>
<evidence type="ECO:0000259" key="2">
    <source>
        <dbReference type="SMART" id="SM00421"/>
    </source>
</evidence>